<sequence length="483" mass="53468">MIDPLSILGGLSAGGQLLGAVVKTIAAISTLCENFQHAPRQLVRIKDRLIAIQGILTEVESKVQGLNNDDLLPENMRRSLHAAVATVLTDVEKVQKRILYPISASGSVRKRLQWATFRGKWTKKELEEIAQAEACLMDIMQVLISSSLSTESGPGGLSFYGSLPKRGYSSDETVPSRSAMGIAGQGHLNGRDTSAGEHSLSLRILKWLLEQGANPNDGDDDQVLPVFATLGMQPRQIRHFVQLPSSWDSSFECFRLLVSHGASVHEVALGKTLGTLNLVPRCPKPPQYDCILDYINLLRSENYADFDLSDESGWSLFVNAFRSQHHGLRAIQALAGSGANLSKILDDGRTYLAFAAEMSRDIRVLKYLYDNGCAMHLNRQDKWGWTPLHYCVFSERGSWHEPGTPVIKFLLDMGANPEIKAGEHERVPIPTFDSDHFTPIELANFLESYWPTGVTTLLRNYVRDEDVFYDAVESQGAVLADTL</sequence>
<reference evidence="1" key="1">
    <citation type="submission" date="2022-12" db="EMBL/GenBank/DDBJ databases">
        <title>Genome Sequence of Lasiodiplodia mahajangana.</title>
        <authorList>
            <person name="Buettner E."/>
        </authorList>
    </citation>
    <scope>NUCLEOTIDE SEQUENCE</scope>
    <source>
        <strain evidence="1">VT137</strain>
    </source>
</reference>
<evidence type="ECO:0000313" key="1">
    <source>
        <dbReference type="EMBL" id="KAJ8129590.1"/>
    </source>
</evidence>
<proteinExistence type="predicted"/>
<dbReference type="Proteomes" id="UP001153332">
    <property type="component" value="Unassembled WGS sequence"/>
</dbReference>
<keyword evidence="2" id="KW-1185">Reference proteome</keyword>
<protein>
    <submittedName>
        <fullName evidence="1">Uncharacterized protein</fullName>
    </submittedName>
</protein>
<organism evidence="1 2">
    <name type="scientific">Lasiodiplodia mahajangana</name>
    <dbReference type="NCBI Taxonomy" id="1108764"/>
    <lineage>
        <taxon>Eukaryota</taxon>
        <taxon>Fungi</taxon>
        <taxon>Dikarya</taxon>
        <taxon>Ascomycota</taxon>
        <taxon>Pezizomycotina</taxon>
        <taxon>Dothideomycetes</taxon>
        <taxon>Dothideomycetes incertae sedis</taxon>
        <taxon>Botryosphaeriales</taxon>
        <taxon>Botryosphaeriaceae</taxon>
        <taxon>Lasiodiplodia</taxon>
    </lineage>
</organism>
<name>A0ACC2JQ09_9PEZI</name>
<gene>
    <name evidence="1" type="ORF">O1611_g4044</name>
</gene>
<accession>A0ACC2JQ09</accession>
<evidence type="ECO:0000313" key="2">
    <source>
        <dbReference type="Proteomes" id="UP001153332"/>
    </source>
</evidence>
<dbReference type="EMBL" id="JAPUUL010000718">
    <property type="protein sequence ID" value="KAJ8129590.1"/>
    <property type="molecule type" value="Genomic_DNA"/>
</dbReference>
<comment type="caution">
    <text evidence="1">The sequence shown here is derived from an EMBL/GenBank/DDBJ whole genome shotgun (WGS) entry which is preliminary data.</text>
</comment>